<protein>
    <recommendedName>
        <fullName evidence="2">DUF4283 domain-containing protein</fullName>
    </recommendedName>
</protein>
<dbReference type="InterPro" id="IPR036691">
    <property type="entry name" value="Endo/exonu/phosph_ase_sf"/>
</dbReference>
<gene>
    <name evidence="3" type="ORF">Sango_3078400</name>
</gene>
<feature type="region of interest" description="Disordered" evidence="1">
    <location>
        <begin position="1"/>
        <end position="58"/>
    </location>
</feature>
<proteinExistence type="predicted"/>
<organism evidence="3 4">
    <name type="scientific">Sesamum angolense</name>
    <dbReference type="NCBI Taxonomy" id="2727404"/>
    <lineage>
        <taxon>Eukaryota</taxon>
        <taxon>Viridiplantae</taxon>
        <taxon>Streptophyta</taxon>
        <taxon>Embryophyta</taxon>
        <taxon>Tracheophyta</taxon>
        <taxon>Spermatophyta</taxon>
        <taxon>Magnoliopsida</taxon>
        <taxon>eudicotyledons</taxon>
        <taxon>Gunneridae</taxon>
        <taxon>Pentapetalae</taxon>
        <taxon>asterids</taxon>
        <taxon>lamiids</taxon>
        <taxon>Lamiales</taxon>
        <taxon>Pedaliaceae</taxon>
        <taxon>Sesamum</taxon>
    </lineage>
</organism>
<evidence type="ECO:0000256" key="1">
    <source>
        <dbReference type="SAM" id="MobiDB-lite"/>
    </source>
</evidence>
<reference evidence="3" key="2">
    <citation type="journal article" date="2024" name="Plant">
        <title>Genomic evolution and insights into agronomic trait innovations of Sesamum species.</title>
        <authorList>
            <person name="Miao H."/>
            <person name="Wang L."/>
            <person name="Qu L."/>
            <person name="Liu H."/>
            <person name="Sun Y."/>
            <person name="Le M."/>
            <person name="Wang Q."/>
            <person name="Wei S."/>
            <person name="Zheng Y."/>
            <person name="Lin W."/>
            <person name="Duan Y."/>
            <person name="Cao H."/>
            <person name="Xiong S."/>
            <person name="Wang X."/>
            <person name="Wei L."/>
            <person name="Li C."/>
            <person name="Ma Q."/>
            <person name="Ju M."/>
            <person name="Zhao R."/>
            <person name="Li G."/>
            <person name="Mu C."/>
            <person name="Tian Q."/>
            <person name="Mei H."/>
            <person name="Zhang T."/>
            <person name="Gao T."/>
            <person name="Zhang H."/>
        </authorList>
    </citation>
    <scope>NUCLEOTIDE SEQUENCE</scope>
    <source>
        <strain evidence="3">K16</strain>
    </source>
</reference>
<evidence type="ECO:0000313" key="4">
    <source>
        <dbReference type="Proteomes" id="UP001289374"/>
    </source>
</evidence>
<evidence type="ECO:0000313" key="3">
    <source>
        <dbReference type="EMBL" id="KAK4384261.1"/>
    </source>
</evidence>
<feature type="domain" description="DUF4283" evidence="2">
    <location>
        <begin position="266"/>
        <end position="344"/>
    </location>
</feature>
<dbReference type="Gene3D" id="3.60.10.10">
    <property type="entry name" value="Endonuclease/exonuclease/phosphatase"/>
    <property type="match status" value="1"/>
</dbReference>
<dbReference type="InterPro" id="IPR025558">
    <property type="entry name" value="DUF4283"/>
</dbReference>
<dbReference type="PANTHER" id="PTHR31286:SF165">
    <property type="entry name" value="DUF4283 DOMAIN-CONTAINING PROTEIN"/>
    <property type="match status" value="1"/>
</dbReference>
<evidence type="ECO:0000259" key="2">
    <source>
        <dbReference type="Pfam" id="PF14111"/>
    </source>
</evidence>
<accession>A0AAE1TB33</accession>
<feature type="compositionally biased region" description="Low complexity" evidence="1">
    <location>
        <begin position="7"/>
        <end position="22"/>
    </location>
</feature>
<dbReference type="Proteomes" id="UP001289374">
    <property type="component" value="Unassembled WGS sequence"/>
</dbReference>
<name>A0AAE1TB33_9LAMI</name>
<reference evidence="3" key="1">
    <citation type="submission" date="2020-06" db="EMBL/GenBank/DDBJ databases">
        <authorList>
            <person name="Li T."/>
            <person name="Hu X."/>
            <person name="Zhang T."/>
            <person name="Song X."/>
            <person name="Zhang H."/>
            <person name="Dai N."/>
            <person name="Sheng W."/>
            <person name="Hou X."/>
            <person name="Wei L."/>
        </authorList>
    </citation>
    <scope>NUCLEOTIDE SEQUENCE</scope>
    <source>
        <strain evidence="3">K16</strain>
        <tissue evidence="3">Leaf</tissue>
    </source>
</reference>
<dbReference type="Pfam" id="PF14111">
    <property type="entry name" value="DUF4283"/>
    <property type="match status" value="1"/>
</dbReference>
<dbReference type="PANTHER" id="PTHR31286">
    <property type="entry name" value="GLYCINE-RICH CELL WALL STRUCTURAL PROTEIN 1.8-LIKE"/>
    <property type="match status" value="1"/>
</dbReference>
<comment type="caution">
    <text evidence="3">The sequence shown here is derived from an EMBL/GenBank/DDBJ whole genome shotgun (WGS) entry which is preliminary data.</text>
</comment>
<dbReference type="EMBL" id="JACGWL010000239">
    <property type="protein sequence ID" value="KAK4384261.1"/>
    <property type="molecule type" value="Genomic_DNA"/>
</dbReference>
<keyword evidence="4" id="KW-1185">Reference proteome</keyword>
<dbReference type="AlphaFoldDB" id="A0AAE1TB33"/>
<dbReference type="InterPro" id="IPR040256">
    <property type="entry name" value="At4g02000-like"/>
</dbReference>
<sequence>MDENSLCSLTHTTPNTHTCPNSSHATTNDDDGDLGDGDHGVASATPAENVTADSSPADEVSIEERIRNEFNISKFMTLAMRVVDKGDSESMAALLDLNRWWTEKFGAASITNGAGVVSTAGFDSPPVRPLPTSPPRIAASLLQPTVCFASPTATLPVVSTSPPPTVLNSTPTRLPLEFAAPTASPAGGNGLPGLTSPPVVAAAPNSALYIGNVPLTPCLNSFSLGDKITEAYHKSSRKTLSFVPPSVQNGEVIVRLSIDIIRHGSSSWKTTAVGYFLGKRLYFDHLNDYVCSIWPGIREVTATVTGFYFFQFKMEAAMEEVIEGGPWLFQGQPIVIQKWEPGVALRKLKHTQVPVWIKLRHLPVELWTPDGLSTVASGIGKTLYPDAIRRACTRLDFARVCVMLDISSKLPRHVIIVVPLENRKPRAEPFKSTIPADPINEHVVDPAPADTAQRGGVSVEPVMTSTVKGKEIIIFNPFEILQSHDDVAESSSRDPISSPSTGLHYRMLHVCSLPYCLGGNGLLIINNPGNRIWLAWNDEFIDVDVVDIGVQFIHCRILIRSMHISVLVTITYGDNEIRARRDLWQALCNIADSTGQEPWLVGGDLNAVRDMSEVCGTSGDIRQTMHEFNECILRTGLIVLPMRGVQFSWHNCSTDGRSPWKRLDRMLVNDMWLERWPDAHYECLKPRTSNHSPLLLRGDVRDAHVSMFRFDNFLALSPGFIASVQNVWRHRIIGTPMYSVTRKLKALKPVLRQQRKRRGISH</sequence>
<dbReference type="SUPFAM" id="SSF56219">
    <property type="entry name" value="DNase I-like"/>
    <property type="match status" value="1"/>
</dbReference>